<gene>
    <name evidence="2" type="ORF">GSF08_01295</name>
</gene>
<dbReference type="EMBL" id="WUUQ01000001">
    <property type="protein sequence ID" value="MXQ72578.1"/>
    <property type="molecule type" value="Genomic_DNA"/>
</dbReference>
<evidence type="ECO:0000259" key="1">
    <source>
        <dbReference type="Pfam" id="PF09860"/>
    </source>
</evidence>
<reference evidence="2 3" key="1">
    <citation type="submission" date="2019-12" db="EMBL/GenBank/DDBJ databases">
        <authorList>
            <person name="Yang R."/>
        </authorList>
    </citation>
    <scope>NUCLEOTIDE SEQUENCE [LARGE SCALE GENOMIC DNA]</scope>
    <source>
        <strain evidence="2 3">DONG20-135</strain>
    </source>
</reference>
<evidence type="ECO:0000313" key="2">
    <source>
        <dbReference type="EMBL" id="MXQ72578.1"/>
    </source>
</evidence>
<dbReference type="Pfam" id="PF09860">
    <property type="entry name" value="DUF2087"/>
    <property type="match status" value="1"/>
</dbReference>
<feature type="domain" description="DUF2087" evidence="1">
    <location>
        <begin position="25"/>
        <end position="92"/>
    </location>
</feature>
<keyword evidence="3" id="KW-1185">Reference proteome</keyword>
<name>A0A6N8U2S5_9FIRM</name>
<evidence type="ECO:0000313" key="3">
    <source>
        <dbReference type="Proteomes" id="UP000434036"/>
    </source>
</evidence>
<organism evidence="2 3">
    <name type="scientific">Copranaerobaculum intestinale</name>
    <dbReference type="NCBI Taxonomy" id="2692629"/>
    <lineage>
        <taxon>Bacteria</taxon>
        <taxon>Bacillati</taxon>
        <taxon>Bacillota</taxon>
        <taxon>Erysipelotrichia</taxon>
        <taxon>Erysipelotrichales</taxon>
        <taxon>Erysipelotrichaceae</taxon>
        <taxon>Copranaerobaculum</taxon>
    </lineage>
</organism>
<sequence length="97" mass="11754">MCETNKKKLEHMLDTAFSSREPLILKEMPVKFEKQRLVMEVIADAFPKHTEMTEMELNKKLKAIYSDYASLRRMLIDFHLFERTEDGRCYWRVDYED</sequence>
<accession>A0A6N8U2S5</accession>
<comment type="caution">
    <text evidence="2">The sequence shown here is derived from an EMBL/GenBank/DDBJ whole genome shotgun (WGS) entry which is preliminary data.</text>
</comment>
<dbReference type="AlphaFoldDB" id="A0A6N8U2S5"/>
<dbReference type="RefSeq" id="WP_160624068.1">
    <property type="nucleotide sequence ID" value="NZ_WUUQ01000001.1"/>
</dbReference>
<reference evidence="2 3" key="2">
    <citation type="submission" date="2020-01" db="EMBL/GenBank/DDBJ databases">
        <title>Clostridiaceae sp. nov. isolated from the gut of human by culturomics.</title>
        <authorList>
            <person name="Chang Y."/>
        </authorList>
    </citation>
    <scope>NUCLEOTIDE SEQUENCE [LARGE SCALE GENOMIC DNA]</scope>
    <source>
        <strain evidence="2 3">DONG20-135</strain>
    </source>
</reference>
<dbReference type="Proteomes" id="UP000434036">
    <property type="component" value="Unassembled WGS sequence"/>
</dbReference>
<dbReference type="InterPro" id="IPR018656">
    <property type="entry name" value="DUF2087"/>
</dbReference>
<protein>
    <submittedName>
        <fullName evidence="2">DUF2087 domain-containing protein</fullName>
    </submittedName>
</protein>
<proteinExistence type="predicted"/>